<dbReference type="InterPro" id="IPR014756">
    <property type="entry name" value="Ig_E-set"/>
</dbReference>
<evidence type="ECO:0000313" key="12">
    <source>
        <dbReference type="EMBL" id="KAE9540016.1"/>
    </source>
</evidence>
<feature type="compositionally biased region" description="Acidic residues" evidence="7">
    <location>
        <begin position="1242"/>
        <end position="1254"/>
    </location>
</feature>
<dbReference type="PROSITE" id="PS51220">
    <property type="entry name" value="NIDO"/>
    <property type="match status" value="1"/>
</dbReference>
<evidence type="ECO:0000259" key="9">
    <source>
        <dbReference type="PROSITE" id="PS50923"/>
    </source>
</evidence>
<keyword evidence="3" id="KW-1133">Transmembrane helix</keyword>
<keyword evidence="6" id="KW-0768">Sushi</keyword>
<dbReference type="InterPro" id="IPR056619">
    <property type="entry name" value="C8-3_MUC4"/>
</dbReference>
<evidence type="ECO:0008006" key="14">
    <source>
        <dbReference type="Google" id="ProtNLM"/>
    </source>
</evidence>
<dbReference type="Pfam" id="PF00084">
    <property type="entry name" value="Sushi"/>
    <property type="match status" value="1"/>
</dbReference>
<evidence type="ECO:0000313" key="13">
    <source>
        <dbReference type="Proteomes" id="UP000475862"/>
    </source>
</evidence>
<dbReference type="InterPro" id="IPR035976">
    <property type="entry name" value="Sushi/SCR/CCP_sf"/>
</dbReference>
<dbReference type="SMART" id="SM00723">
    <property type="entry name" value="AMOP"/>
    <property type="match status" value="1"/>
</dbReference>
<dbReference type="SMART" id="SM00539">
    <property type="entry name" value="NIDO"/>
    <property type="match status" value="1"/>
</dbReference>
<sequence>MEILKFDVYDSKHSVNLKYYKNFGTIRVSGGQSKRLKRSLRSKCSDVLATGTAAEAAGPHQPTIQPSRQQQLQQQQRLQPQQQTQRLQSQQNPTMFQRGQNYNVFASRYAPPTLRLQSGSAPYVLTEERLAEIREEFMYWYFDRGGDNDLGDYQTDIHGSMPQIHKNFNFQLPFFGFRFNYTRVSMNGYLEFSDPPKHYRYPLSFPVKEWPKKNDPSFIGIFFSKCRIGSLRPDDIDRRKPGVYFRMERDLQARTDQFGVEMRERLMWDIREGVVGADSFVPKHSAIITWKNMSFAGGIDNSLYRTNTFQMVLATDEVFTYAIFNYADMQWTSHTEAGGDTTGGEGGVPAFVGFNAGNGTRSFEYYPYSQRSTIRDLVGRGWANNFPGRHIFRIDENIMLGTCNKDIAGTNLPLVFAPESGNMLGGTVVNITGPCFEPGDKVRCKFDTEEVVGTVVNRNRAVCIQPFLMAEGYVIFDVAIGDEKYNWKGKYFVETPATATERIRFQDAAIRERKPKEIKITWEKQNLTTNFDAQIQISLYGYREVTIAPELVFIDVIATNIPNSGEYTINPAAFEDRDNTVNLDLTFGFLQIKLTNPTTYSGISISPILWSKPVPLGWYFAPQWEEWHGSAWPERLCDNWIKNDRYLKNFAAEIFQCPCTLEHALVDRGRFLPDADCDRDANPQCLYNRGAVHCVTTGAPSMEGSEQQCCYDKNNYLMLSYDQQWGSRPRRSHNLGFLPWTEANKVPTLSQWFHDMSPFFPCCMWQEEQAVGCETYRFERRPSQDCVAYQSPYVATVFGDPHVITFDDLEYTFNGKGEFVLVHVDSEKFKFDVQGRFEQLPDNIYGPVRATTLTSVVSRDNTSTVIEVRLRPRAAQWRYRLDVFADGKRVYFDRPALKVQHFHGVTVYAPSYVLNQSEIVVMFQSGAGLEVLENKGFMTTRVYLPWQFINRTRGLFGNWSFDQSDDFTLPDGILEDRDEKNKGGALFFREYGRTASYYANRTFEPVFESTPEMIIPANRSSDLQKANELCGDSYQCKYDYSVSLNRDLAFHTLQYQDGYVNTKKMSKQRVISCGVLETPRFGRKSNFLFVPNTKVTFECNQEFVLIGDQRRSCSSDGKWDIPEYGYTECLLVIALDHIYICDVSLRSHRVRVSECLDDDRSDCVPHSTAAGRHLLRGVASVPAQRPAEPEVPDGAGGQEAQLGAGPEHGRPVVGGRGGQERQRTAPRKRGKRRQRRRRGGGDDDDGGSTTEDEGPASSVPSSTNPRRSYDAVYRTHEPLPGKPDVEFDKTKVWDLEAEYEGQLDKVDKRTAIYVPGSPPPPSAADATAGWRSPPVAGPSVAVQKQILPSRFKDSTTLLFSINHRIDPYKKSYERPFNSPGDHRTDHVAPVGAAFPRPGMHRLPNIYQDQKGAGGQSIARLVETSLATVPRRRSKRNRRRRTAAAAGRGKHGPGKSSEGNGNQLTTGKRFSFLGQYVKGVFLQSIDRRNTMEITVLAVIGSCKNKSISLYTLKITQPVGENTLETRHATIPNEKFRPNGSTRPPSSGPNIRVRDMVFYDLLSKIYEEEGTLTTKTNWASLSHKANRVKIDHTWGGGDIYRDNRERERVERVKAERGRERKEEEYSTVGPSASPLISSAVAATVAFPTLRGAAVCA</sequence>
<gene>
    <name evidence="12" type="ORF">AGLY_005268</name>
</gene>
<protein>
    <recommendedName>
        <fullName evidence="14">AMOP domain-containing protein</fullName>
    </recommendedName>
</protein>
<comment type="caution">
    <text evidence="6">Lacks conserved residue(s) required for the propagation of feature annotation.</text>
</comment>
<dbReference type="GO" id="GO:0016020">
    <property type="term" value="C:membrane"/>
    <property type="evidence" value="ECO:0007669"/>
    <property type="project" value="UniProtKB-SubCell"/>
</dbReference>
<evidence type="ECO:0000256" key="6">
    <source>
        <dbReference type="PROSITE-ProRule" id="PRU00302"/>
    </source>
</evidence>
<dbReference type="CDD" id="cd00033">
    <property type="entry name" value="CCP"/>
    <property type="match status" value="1"/>
</dbReference>
<dbReference type="Gene3D" id="2.60.40.10">
    <property type="entry name" value="Immunoglobulins"/>
    <property type="match status" value="1"/>
</dbReference>
<keyword evidence="4" id="KW-0472">Membrane</keyword>
<dbReference type="PANTHER" id="PTHR13802">
    <property type="entry name" value="MUCIN 4-RELATED"/>
    <property type="match status" value="1"/>
</dbReference>
<dbReference type="SUPFAM" id="SSF57535">
    <property type="entry name" value="Complement control module/SCR domain"/>
    <property type="match status" value="1"/>
</dbReference>
<feature type="domain" description="NIDO" evidence="10">
    <location>
        <begin position="231"/>
        <end position="397"/>
    </location>
</feature>
<evidence type="ECO:0000259" key="10">
    <source>
        <dbReference type="PROSITE" id="PS51220"/>
    </source>
</evidence>
<evidence type="ECO:0000259" key="8">
    <source>
        <dbReference type="PROSITE" id="PS50856"/>
    </source>
</evidence>
<evidence type="ECO:0000256" key="5">
    <source>
        <dbReference type="ARBA" id="ARBA00023157"/>
    </source>
</evidence>
<name>A0A6G0TXJ7_APHGL</name>
<feature type="domain" description="Sushi" evidence="9">
    <location>
        <begin position="1071"/>
        <end position="1131"/>
    </location>
</feature>
<feature type="domain" description="AMOP" evidence="8">
    <location>
        <begin position="629"/>
        <end position="780"/>
    </location>
</feature>
<accession>A0A6G0TXJ7</accession>
<dbReference type="EMBL" id="VYZN01000014">
    <property type="protein sequence ID" value="KAE9540016.1"/>
    <property type="molecule type" value="Genomic_DNA"/>
</dbReference>
<keyword evidence="5" id="KW-1015">Disulfide bond</keyword>
<reference evidence="12 13" key="1">
    <citation type="submission" date="2019-08" db="EMBL/GenBank/DDBJ databases">
        <title>The genome of the soybean aphid Biotype 1, its phylome, world population structure and adaptation to the North American continent.</title>
        <authorList>
            <person name="Giordano R."/>
            <person name="Donthu R.K."/>
            <person name="Hernandez A.G."/>
            <person name="Wright C.L."/>
            <person name="Zimin A.V."/>
        </authorList>
    </citation>
    <scope>NUCLEOTIDE SEQUENCE [LARGE SCALE GENOMIC DNA]</scope>
    <source>
        <tissue evidence="12">Whole aphids</tissue>
    </source>
</reference>
<feature type="domain" description="VWFD" evidence="11">
    <location>
        <begin position="793"/>
        <end position="1000"/>
    </location>
</feature>
<dbReference type="OrthoDB" id="6051552at2759"/>
<dbReference type="GO" id="GO:0007160">
    <property type="term" value="P:cell-matrix adhesion"/>
    <property type="evidence" value="ECO:0007669"/>
    <property type="project" value="InterPro"/>
</dbReference>
<dbReference type="Proteomes" id="UP000475862">
    <property type="component" value="Unassembled WGS sequence"/>
</dbReference>
<evidence type="ECO:0000256" key="3">
    <source>
        <dbReference type="ARBA" id="ARBA00022989"/>
    </source>
</evidence>
<dbReference type="SUPFAM" id="SSF81296">
    <property type="entry name" value="E set domains"/>
    <property type="match status" value="1"/>
</dbReference>
<evidence type="ECO:0000256" key="1">
    <source>
        <dbReference type="ARBA" id="ARBA00004370"/>
    </source>
</evidence>
<feature type="compositionally biased region" description="Basic residues" evidence="7">
    <location>
        <begin position="1429"/>
        <end position="1452"/>
    </location>
</feature>
<evidence type="ECO:0000259" key="11">
    <source>
        <dbReference type="PROSITE" id="PS51233"/>
    </source>
</evidence>
<dbReference type="SMART" id="SM00032">
    <property type="entry name" value="CCP"/>
    <property type="match status" value="1"/>
</dbReference>
<evidence type="ECO:0000256" key="7">
    <source>
        <dbReference type="SAM" id="MobiDB-lite"/>
    </source>
</evidence>
<keyword evidence="2" id="KW-0812">Transmembrane</keyword>
<dbReference type="Pfam" id="PF00094">
    <property type="entry name" value="VWD"/>
    <property type="match status" value="1"/>
</dbReference>
<dbReference type="SMART" id="SM00216">
    <property type="entry name" value="VWD"/>
    <property type="match status" value="1"/>
</dbReference>
<feature type="region of interest" description="Disordered" evidence="7">
    <location>
        <begin position="1180"/>
        <end position="1267"/>
    </location>
</feature>
<feature type="region of interest" description="Disordered" evidence="7">
    <location>
        <begin position="1426"/>
        <end position="1464"/>
    </location>
</feature>
<feature type="region of interest" description="Disordered" evidence="7">
    <location>
        <begin position="1529"/>
        <end position="1548"/>
    </location>
</feature>
<dbReference type="Pfam" id="PF03782">
    <property type="entry name" value="AMOP"/>
    <property type="match status" value="1"/>
</dbReference>
<dbReference type="InterPro" id="IPR051495">
    <property type="entry name" value="Epithelial_Barrier/Signaling"/>
</dbReference>
<comment type="subcellular location">
    <subcellularLocation>
        <location evidence="1">Membrane</location>
    </subcellularLocation>
</comment>
<dbReference type="InterPro" id="IPR013783">
    <property type="entry name" value="Ig-like_fold"/>
</dbReference>
<dbReference type="PROSITE" id="PS50923">
    <property type="entry name" value="SUSHI"/>
    <property type="match status" value="1"/>
</dbReference>
<dbReference type="InterPro" id="IPR003886">
    <property type="entry name" value="NIDO_dom"/>
</dbReference>
<proteinExistence type="predicted"/>
<dbReference type="InterPro" id="IPR001846">
    <property type="entry name" value="VWF_type-D"/>
</dbReference>
<dbReference type="PROSITE" id="PS50856">
    <property type="entry name" value="AMOP"/>
    <property type="match status" value="1"/>
</dbReference>
<comment type="caution">
    <text evidence="12">The sequence shown here is derived from an EMBL/GenBank/DDBJ whole genome shotgun (WGS) entry which is preliminary data.</text>
</comment>
<evidence type="ECO:0000256" key="4">
    <source>
        <dbReference type="ARBA" id="ARBA00023136"/>
    </source>
</evidence>
<dbReference type="Pfam" id="PF06119">
    <property type="entry name" value="NIDO"/>
    <property type="match status" value="1"/>
</dbReference>
<dbReference type="PROSITE" id="PS51233">
    <property type="entry name" value="VWFD"/>
    <property type="match status" value="1"/>
</dbReference>
<organism evidence="12 13">
    <name type="scientific">Aphis glycines</name>
    <name type="common">Soybean aphid</name>
    <dbReference type="NCBI Taxonomy" id="307491"/>
    <lineage>
        <taxon>Eukaryota</taxon>
        <taxon>Metazoa</taxon>
        <taxon>Ecdysozoa</taxon>
        <taxon>Arthropoda</taxon>
        <taxon>Hexapoda</taxon>
        <taxon>Insecta</taxon>
        <taxon>Pterygota</taxon>
        <taxon>Neoptera</taxon>
        <taxon>Paraneoptera</taxon>
        <taxon>Hemiptera</taxon>
        <taxon>Sternorrhyncha</taxon>
        <taxon>Aphidomorpha</taxon>
        <taxon>Aphidoidea</taxon>
        <taxon>Aphididae</taxon>
        <taxon>Aphidini</taxon>
        <taxon>Aphis</taxon>
        <taxon>Aphis</taxon>
    </lineage>
</organism>
<dbReference type="Pfam" id="PF23263">
    <property type="entry name" value="C8-3_MUC4"/>
    <property type="match status" value="1"/>
</dbReference>
<dbReference type="InterPro" id="IPR000436">
    <property type="entry name" value="Sushi_SCR_CCP_dom"/>
</dbReference>
<evidence type="ECO:0000256" key="2">
    <source>
        <dbReference type="ARBA" id="ARBA00022692"/>
    </source>
</evidence>
<feature type="compositionally biased region" description="Basic residues" evidence="7">
    <location>
        <begin position="1224"/>
        <end position="1238"/>
    </location>
</feature>
<feature type="compositionally biased region" description="Polar residues" evidence="7">
    <location>
        <begin position="1537"/>
        <end position="1547"/>
    </location>
</feature>
<dbReference type="Gene3D" id="2.10.70.10">
    <property type="entry name" value="Complement Module, domain 1"/>
    <property type="match status" value="1"/>
</dbReference>
<dbReference type="InterPro" id="IPR005533">
    <property type="entry name" value="AMOP_dom"/>
</dbReference>
<keyword evidence="13" id="KW-1185">Reference proteome</keyword>
<dbReference type="PANTHER" id="PTHR13802:SF52">
    <property type="entry name" value="MUCIN-4"/>
    <property type="match status" value="1"/>
</dbReference>